<dbReference type="PRINTS" id="PR00081">
    <property type="entry name" value="GDHRDH"/>
</dbReference>
<organism evidence="2 3">
    <name type="scientific">Bradyrhizobium hipponense</name>
    <dbReference type="NCBI Taxonomy" id="2605638"/>
    <lineage>
        <taxon>Bacteria</taxon>
        <taxon>Pseudomonadati</taxon>
        <taxon>Pseudomonadota</taxon>
        <taxon>Alphaproteobacteria</taxon>
        <taxon>Hyphomicrobiales</taxon>
        <taxon>Nitrobacteraceae</taxon>
        <taxon>Bradyrhizobium</taxon>
    </lineage>
</organism>
<dbReference type="AlphaFoldDB" id="A0A5S4YQG2"/>
<dbReference type="SUPFAM" id="SSF51735">
    <property type="entry name" value="NAD(P)-binding Rossmann-fold domains"/>
    <property type="match status" value="1"/>
</dbReference>
<dbReference type="RefSeq" id="WP_148740318.1">
    <property type="nucleotide sequence ID" value="NZ_VSTH01000050.1"/>
</dbReference>
<proteinExistence type="predicted"/>
<reference evidence="2 3" key="1">
    <citation type="submission" date="2019-08" db="EMBL/GenBank/DDBJ databases">
        <title>Bradyrhizobium hipponensis sp. nov., a rhizobium isolated from a Lupinus angustifolius root nodule in Tunisia.</title>
        <authorList>
            <person name="Off K."/>
            <person name="Rejili M."/>
            <person name="Mars M."/>
            <person name="Brachmann A."/>
            <person name="Marin M."/>
        </authorList>
    </citation>
    <scope>NUCLEOTIDE SEQUENCE [LARGE SCALE GENOMIC DNA]</scope>
    <source>
        <strain evidence="3">aSej3</strain>
    </source>
</reference>
<comment type="caution">
    <text evidence="2">The sequence shown here is derived from an EMBL/GenBank/DDBJ whole genome shotgun (WGS) entry which is preliminary data.</text>
</comment>
<dbReference type="GO" id="GO:0016491">
    <property type="term" value="F:oxidoreductase activity"/>
    <property type="evidence" value="ECO:0007669"/>
    <property type="project" value="UniProtKB-KW"/>
</dbReference>
<dbReference type="Proteomes" id="UP000324797">
    <property type="component" value="Unassembled WGS sequence"/>
</dbReference>
<protein>
    <submittedName>
        <fullName evidence="2">SDR family NAD(P)-dependent oxidoreductase</fullName>
    </submittedName>
</protein>
<dbReference type="EMBL" id="VSTH01000050">
    <property type="protein sequence ID" value="TYO65677.1"/>
    <property type="molecule type" value="Genomic_DNA"/>
</dbReference>
<evidence type="ECO:0000313" key="3">
    <source>
        <dbReference type="Proteomes" id="UP000324797"/>
    </source>
</evidence>
<dbReference type="InterPro" id="IPR036291">
    <property type="entry name" value="NAD(P)-bd_dom_sf"/>
</dbReference>
<accession>A0A5S4YQG2</accession>
<dbReference type="Pfam" id="PF00106">
    <property type="entry name" value="adh_short"/>
    <property type="match status" value="1"/>
</dbReference>
<keyword evidence="3" id="KW-1185">Reference proteome</keyword>
<evidence type="ECO:0000256" key="1">
    <source>
        <dbReference type="ARBA" id="ARBA00023002"/>
    </source>
</evidence>
<dbReference type="Gene3D" id="3.40.50.720">
    <property type="entry name" value="NAD(P)-binding Rossmann-like Domain"/>
    <property type="match status" value="1"/>
</dbReference>
<evidence type="ECO:0000313" key="2">
    <source>
        <dbReference type="EMBL" id="TYO65677.1"/>
    </source>
</evidence>
<dbReference type="InterPro" id="IPR002347">
    <property type="entry name" value="SDR_fam"/>
</dbReference>
<keyword evidence="1" id="KW-0560">Oxidoreductase</keyword>
<name>A0A5S4YQG2_9BRAD</name>
<dbReference type="PANTHER" id="PTHR43157:SF31">
    <property type="entry name" value="PHOSPHATIDYLINOSITOL-GLYCAN BIOSYNTHESIS CLASS F PROTEIN"/>
    <property type="match status" value="1"/>
</dbReference>
<gene>
    <name evidence="2" type="ORF">FXV83_15780</name>
</gene>
<sequence length="257" mass="27375">MAIVFITGSTDGLGRAAARSLLDAGHRVVLHARSADRAASLGELAPRAAGIVIGDLRSAEQTRSIADQVNAIGRMDAIIQNAGVYPEGSRGSTPEVHAGVLAVNTLAPYILTALIDRPSRLIYLSSGLHRGGEGSLRDLDWTKRSWDPAKAYAESKLQVVALAFAVARRWPQVFSNAVDPGWVRTRMGGPGAPVDLDTGQRTQTWLAVSDEPAAKVSGRYWHHMRQEQPASEAADPEFQDQLIASLGALTGLALPEA</sequence>
<dbReference type="PANTHER" id="PTHR43157">
    <property type="entry name" value="PHOSPHATIDYLINOSITOL-GLYCAN BIOSYNTHESIS CLASS F PROTEIN-RELATED"/>
    <property type="match status" value="1"/>
</dbReference>